<reference evidence="2 3" key="1">
    <citation type="submission" date="2015-01" db="EMBL/GenBank/DDBJ databases">
        <title>Evolution of Trichinella species and genotypes.</title>
        <authorList>
            <person name="Korhonen P.K."/>
            <person name="Edoardo P."/>
            <person name="Giuseppe L.R."/>
            <person name="Gasser R.B."/>
        </authorList>
    </citation>
    <scope>NUCLEOTIDE SEQUENCE [LARGE SCALE GENOMIC DNA]</scope>
    <source>
        <strain evidence="2">ISS3</strain>
    </source>
</reference>
<accession>A0A0V1BNT9</accession>
<feature type="region of interest" description="Disordered" evidence="1">
    <location>
        <begin position="568"/>
        <end position="592"/>
    </location>
</feature>
<dbReference type="OrthoDB" id="10578728at2759"/>
<comment type="caution">
    <text evidence="2">The sequence shown here is derived from an EMBL/GenBank/DDBJ whole genome shotgun (WGS) entry which is preliminary data.</text>
</comment>
<proteinExistence type="predicted"/>
<evidence type="ECO:0000256" key="1">
    <source>
        <dbReference type="SAM" id="MobiDB-lite"/>
    </source>
</evidence>
<dbReference type="InParanoid" id="A0A0V1BNT9"/>
<gene>
    <name evidence="2" type="ORF">T01_10866</name>
</gene>
<name>A0A0V1BNT9_TRISP</name>
<sequence>MAPMLVEVAMKAFHAAHNADSYAFSFKNSIPLQLFPLNEEFPVSVSVLTGASSRICIRLRAGKFPKPNHLEEHLLAWLNHKFAFLVLWIAASCSNRFMGPGASSCQTSDNYSHLAIKTVHRCGMVVDPGTSMFIILKLNTVLVAVRRLTTTATLAKRWPLNGSTLWDGCRSRDLANRGKVAAAIPIAFLLALSRRDLLVPAMALKSRIFAGGRLRCLPISSKLPTICRVYRAQSIRPWLNVTIVVIHSLPARCRQLIRHLINASQKSTYLYSAAANPCDDRHLHRIDVLTFLGASSCQTSDNYSHLAIKTVHRCGMVVDPGTSMFIILKLNTLANRGKVAAAIPIAFLLALSRRDLLVPAMALKTRIFAGGRLRCLPISSKLPTICRTADTTLGAVLNSEALSYNSKSRRNSTVALKMSVDSSVFQSYYFLNCILICQSAPTKGPVDDARRMERPFAVMELMTAGFSSPDSIELKWEQPFSDYASLQVEPFWTLRQRSIERNVRRFWFTFLLLQKDERMQYYDSSTDIIYVNYEQNQYRGHYLAIFVEARLNCWARFDPSFSCHTGSTNKLNDRQGSDGHSTFGGSGRGVGGEREKAGMRICDMEYVKVVYVYEKTALSTTDDMEKLPRMSVMLIILGSIQWAVMDTLHLVGQAGAGREKTGRRICDMDDIINDAVASAEFLGLNFNDIRTIEKAVLTI</sequence>
<keyword evidence="3" id="KW-1185">Reference proteome</keyword>
<organism evidence="2 3">
    <name type="scientific">Trichinella spiralis</name>
    <name type="common">Trichina worm</name>
    <dbReference type="NCBI Taxonomy" id="6334"/>
    <lineage>
        <taxon>Eukaryota</taxon>
        <taxon>Metazoa</taxon>
        <taxon>Ecdysozoa</taxon>
        <taxon>Nematoda</taxon>
        <taxon>Enoplea</taxon>
        <taxon>Dorylaimia</taxon>
        <taxon>Trichinellida</taxon>
        <taxon>Trichinellidae</taxon>
        <taxon>Trichinella</taxon>
    </lineage>
</organism>
<protein>
    <submittedName>
        <fullName evidence="2">Uncharacterized protein</fullName>
    </submittedName>
</protein>
<evidence type="ECO:0000313" key="2">
    <source>
        <dbReference type="EMBL" id="KRY38933.1"/>
    </source>
</evidence>
<dbReference type="Proteomes" id="UP000054776">
    <property type="component" value="Unassembled WGS sequence"/>
</dbReference>
<dbReference type="AlphaFoldDB" id="A0A0V1BNT9"/>
<evidence type="ECO:0000313" key="3">
    <source>
        <dbReference type="Proteomes" id="UP000054776"/>
    </source>
</evidence>
<dbReference type="EMBL" id="JYDH01000022">
    <property type="protein sequence ID" value="KRY38933.1"/>
    <property type="molecule type" value="Genomic_DNA"/>
</dbReference>